<evidence type="ECO:0000256" key="6">
    <source>
        <dbReference type="ARBA" id="ARBA00023128"/>
    </source>
</evidence>
<evidence type="ECO:0000256" key="4">
    <source>
        <dbReference type="ARBA" id="ARBA00007920"/>
    </source>
</evidence>
<dbReference type="SUPFAM" id="SSF53474">
    <property type="entry name" value="alpha/beta-Hydrolases"/>
    <property type="match status" value="1"/>
</dbReference>
<proteinExistence type="inferred from homology"/>
<feature type="non-terminal residue" evidence="9">
    <location>
        <position position="1"/>
    </location>
</feature>
<organism evidence="9 10">
    <name type="scientific">Cochliobolus carbonum (strain 26-R-13)</name>
    <name type="common">Maize leaf spot fungus</name>
    <name type="synonym">Bipolaris zeicola</name>
    <dbReference type="NCBI Taxonomy" id="930089"/>
    <lineage>
        <taxon>Eukaryota</taxon>
        <taxon>Fungi</taxon>
        <taxon>Dikarya</taxon>
        <taxon>Ascomycota</taxon>
        <taxon>Pezizomycotina</taxon>
        <taxon>Dothideomycetes</taxon>
        <taxon>Pleosporomycetidae</taxon>
        <taxon>Pleosporales</taxon>
        <taxon>Pleosporineae</taxon>
        <taxon>Pleosporaceae</taxon>
        <taxon>Bipolaris</taxon>
    </lineage>
</organism>
<accession>W6XVR9</accession>
<reference evidence="9 10" key="1">
    <citation type="journal article" date="2013" name="PLoS Genet.">
        <title>Comparative genome structure, secondary metabolite, and effector coding capacity across Cochliobolus pathogens.</title>
        <authorList>
            <person name="Condon B.J."/>
            <person name="Leng Y."/>
            <person name="Wu D."/>
            <person name="Bushley K.E."/>
            <person name="Ohm R.A."/>
            <person name="Otillar R."/>
            <person name="Martin J."/>
            <person name="Schackwitz W."/>
            <person name="Grimwood J."/>
            <person name="MohdZainudin N."/>
            <person name="Xue C."/>
            <person name="Wang R."/>
            <person name="Manning V.A."/>
            <person name="Dhillon B."/>
            <person name="Tu Z.J."/>
            <person name="Steffenson B.J."/>
            <person name="Salamov A."/>
            <person name="Sun H."/>
            <person name="Lowry S."/>
            <person name="LaButti K."/>
            <person name="Han J."/>
            <person name="Copeland A."/>
            <person name="Lindquist E."/>
            <person name="Barry K."/>
            <person name="Schmutz J."/>
            <person name="Baker S.E."/>
            <person name="Ciuffetti L.M."/>
            <person name="Grigoriev I.V."/>
            <person name="Zhong S."/>
            <person name="Turgeon B.G."/>
        </authorList>
    </citation>
    <scope>NUCLEOTIDE SEQUENCE [LARGE SCALE GENOMIC DNA]</scope>
    <source>
        <strain evidence="9 10">26-R-13</strain>
    </source>
</reference>
<evidence type="ECO:0000256" key="7">
    <source>
        <dbReference type="ARBA" id="ARBA00023136"/>
    </source>
</evidence>
<dbReference type="GO" id="GO:0016020">
    <property type="term" value="C:membrane"/>
    <property type="evidence" value="ECO:0007669"/>
    <property type="project" value="UniProtKB-SubCell"/>
</dbReference>
<keyword evidence="6" id="KW-0496">Mitochondrion</keyword>
<evidence type="ECO:0000259" key="8">
    <source>
        <dbReference type="Pfam" id="PF05057"/>
    </source>
</evidence>
<dbReference type="EMBL" id="KI965079">
    <property type="protein sequence ID" value="EUC26874.1"/>
    <property type="molecule type" value="Genomic_DNA"/>
</dbReference>
<dbReference type="InterPro" id="IPR007751">
    <property type="entry name" value="DUF676_lipase-like"/>
</dbReference>
<dbReference type="PANTHER" id="PTHR48182:SF2">
    <property type="entry name" value="PROTEIN SERAC1"/>
    <property type="match status" value="1"/>
</dbReference>
<dbReference type="OrthoDB" id="427518at2759"/>
<dbReference type="InterPro" id="IPR052374">
    <property type="entry name" value="SERAC1"/>
</dbReference>
<dbReference type="GO" id="GO:0005739">
    <property type="term" value="C:mitochondrion"/>
    <property type="evidence" value="ECO:0007669"/>
    <property type="project" value="UniProtKB-SubCell"/>
</dbReference>
<evidence type="ECO:0000256" key="5">
    <source>
        <dbReference type="ARBA" id="ARBA00022824"/>
    </source>
</evidence>
<dbReference type="PANTHER" id="PTHR48182">
    <property type="entry name" value="PROTEIN SERAC1"/>
    <property type="match status" value="1"/>
</dbReference>
<keyword evidence="7" id="KW-0472">Membrane</keyword>
<comment type="subcellular location">
    <subcellularLocation>
        <location evidence="2">Endoplasmic reticulum</location>
    </subcellularLocation>
    <subcellularLocation>
        <location evidence="3">Membrane</location>
    </subcellularLocation>
    <subcellularLocation>
        <location evidence="1">Mitochondrion</location>
    </subcellularLocation>
</comment>
<dbReference type="KEGG" id="bze:COCCADRAFT_65756"/>
<dbReference type="HOGENOM" id="CLU_000288_182_0_1"/>
<dbReference type="GO" id="GO:0005783">
    <property type="term" value="C:endoplasmic reticulum"/>
    <property type="evidence" value="ECO:0007669"/>
    <property type="project" value="UniProtKB-SubCell"/>
</dbReference>
<dbReference type="eggNOG" id="KOG2029">
    <property type="taxonomic scope" value="Eukaryota"/>
</dbReference>
<evidence type="ECO:0000313" key="10">
    <source>
        <dbReference type="Proteomes" id="UP000053841"/>
    </source>
</evidence>
<evidence type="ECO:0000256" key="1">
    <source>
        <dbReference type="ARBA" id="ARBA00004173"/>
    </source>
</evidence>
<dbReference type="RefSeq" id="XP_007718820.1">
    <property type="nucleotide sequence ID" value="XM_007720630.1"/>
</dbReference>
<sequence>RKVFPSGLKLLHPGENSIVDLIFVHGLTGDREKTWTAKDATEPWPKTLLPSKVPNARILTFGYDAYVSDWRGMVSKNRIGNHAMNLLSSVASYREEDDTDSRPIIFICHSLGGLVCEDALAAAQQRPEAHIKRVLDCCRGIVFLGTPHHGSGLAHWAESLAKAIGVLKQTNAEILAVLKSDSEVLERIQGNFHTMIRARNQNGLAPIEITCFYEELPLPSVGTVVPAHSAILPGYIPIGIRQNHMDMTKFSAVDDPGFVAVTGEVRRWVK</sequence>
<keyword evidence="5" id="KW-0256">Endoplasmic reticulum</keyword>
<gene>
    <name evidence="9" type="ORF">COCCADRAFT_65756</name>
</gene>
<keyword evidence="10" id="KW-1185">Reference proteome</keyword>
<evidence type="ECO:0000313" key="9">
    <source>
        <dbReference type="EMBL" id="EUC26874.1"/>
    </source>
</evidence>
<feature type="non-terminal residue" evidence="9">
    <location>
        <position position="270"/>
    </location>
</feature>
<dbReference type="Proteomes" id="UP000053841">
    <property type="component" value="Unassembled WGS sequence"/>
</dbReference>
<dbReference type="GeneID" id="19150472"/>
<protein>
    <recommendedName>
        <fullName evidence="8">DUF676 domain-containing protein</fullName>
    </recommendedName>
</protein>
<dbReference type="Pfam" id="PF05057">
    <property type="entry name" value="DUF676"/>
    <property type="match status" value="1"/>
</dbReference>
<dbReference type="AlphaFoldDB" id="W6XVR9"/>
<dbReference type="Gene3D" id="3.40.50.1820">
    <property type="entry name" value="alpha/beta hydrolase"/>
    <property type="match status" value="1"/>
</dbReference>
<comment type="similarity">
    <text evidence="4">Belongs to the putative lipase ROG1 family.</text>
</comment>
<name>W6XVR9_COCC2</name>
<dbReference type="InterPro" id="IPR029058">
    <property type="entry name" value="AB_hydrolase_fold"/>
</dbReference>
<feature type="domain" description="DUF676" evidence="8">
    <location>
        <begin position="22"/>
        <end position="153"/>
    </location>
</feature>
<evidence type="ECO:0000256" key="2">
    <source>
        <dbReference type="ARBA" id="ARBA00004240"/>
    </source>
</evidence>
<evidence type="ECO:0000256" key="3">
    <source>
        <dbReference type="ARBA" id="ARBA00004370"/>
    </source>
</evidence>